<proteinExistence type="predicted"/>
<keyword evidence="2" id="KW-1185">Reference proteome</keyword>
<gene>
    <name evidence="1" type="ORF">EYC84_000648</name>
</gene>
<name>A0A5M9JP93_MONFR</name>
<organism evidence="1 2">
    <name type="scientific">Monilinia fructicola</name>
    <name type="common">Brown rot fungus</name>
    <name type="synonym">Ciboria fructicola</name>
    <dbReference type="NCBI Taxonomy" id="38448"/>
    <lineage>
        <taxon>Eukaryota</taxon>
        <taxon>Fungi</taxon>
        <taxon>Dikarya</taxon>
        <taxon>Ascomycota</taxon>
        <taxon>Pezizomycotina</taxon>
        <taxon>Leotiomycetes</taxon>
        <taxon>Helotiales</taxon>
        <taxon>Sclerotiniaceae</taxon>
        <taxon>Monilinia</taxon>
    </lineage>
</organism>
<evidence type="ECO:0000313" key="2">
    <source>
        <dbReference type="Proteomes" id="UP000322873"/>
    </source>
</evidence>
<dbReference type="AlphaFoldDB" id="A0A5M9JP93"/>
<comment type="caution">
    <text evidence="1">The sequence shown here is derived from an EMBL/GenBank/DDBJ whole genome shotgun (WGS) entry which is preliminary data.</text>
</comment>
<evidence type="ECO:0000313" key="1">
    <source>
        <dbReference type="EMBL" id="KAA8571328.1"/>
    </source>
</evidence>
<sequence length="98" mass="11133">MIRFRMGRSRIRSSALSIFHEEINTVMRLFVYIISSSPPLLLSPPQLTIYTSILIILAQRHPHSHHITGHDIILIYTQGNAMQRSAAQIEKLLACLLA</sequence>
<accession>A0A5M9JP93</accession>
<dbReference type="EMBL" id="VICG01000006">
    <property type="protein sequence ID" value="KAA8571328.1"/>
    <property type="molecule type" value="Genomic_DNA"/>
</dbReference>
<dbReference type="Proteomes" id="UP000322873">
    <property type="component" value="Unassembled WGS sequence"/>
</dbReference>
<reference evidence="1 2" key="1">
    <citation type="submission" date="2019-06" db="EMBL/GenBank/DDBJ databases">
        <title>Genome Sequence of the Brown Rot Fungal Pathogen Monilinia fructicola.</title>
        <authorList>
            <person name="De Miccolis Angelini R.M."/>
            <person name="Landi L."/>
            <person name="Abate D."/>
            <person name="Pollastro S."/>
            <person name="Romanazzi G."/>
            <person name="Faretra F."/>
        </authorList>
    </citation>
    <scope>NUCLEOTIDE SEQUENCE [LARGE SCALE GENOMIC DNA]</scope>
    <source>
        <strain evidence="1 2">Mfrc123</strain>
    </source>
</reference>
<protein>
    <submittedName>
        <fullName evidence="1">Uncharacterized protein</fullName>
    </submittedName>
</protein>